<sequence>MRTSIKALLASTLFLAAATPALADDTAPPSDIKITGSAAIVSQYRFRGIAQSDNKPAVQGAITVSHSSGFYVSTWGSSASAGNGAVNIGGTEIDVYGGFAHGLGSSGVNIDVGVYGYLYPGATAGNYYEIYGSLSKALGPVNAKAGINFAPAQKNLRVYPTHTNTYVYGELSGAIPNTPLTVHSHLGHTGGAFDWTKDYLDYSVGVGATYKNLTLDVSWVGTNVSRKDAAAKPITSPFETYRAAKDVAVVSLTATF</sequence>
<feature type="signal peptide" evidence="1">
    <location>
        <begin position="1"/>
        <end position="23"/>
    </location>
</feature>
<gene>
    <name evidence="2" type="ORF">HHL27_04900</name>
</gene>
<dbReference type="InterPro" id="IPR010239">
    <property type="entry name" value="CHP02001"/>
</dbReference>
<keyword evidence="1" id="KW-0732">Signal</keyword>
<dbReference type="RefSeq" id="WP_169492275.1">
    <property type="nucleotide sequence ID" value="NZ_JABBGM010000002.1"/>
</dbReference>
<evidence type="ECO:0000256" key="1">
    <source>
        <dbReference type="SAM" id="SignalP"/>
    </source>
</evidence>
<dbReference type="EMBL" id="JABBGM010000002">
    <property type="protein sequence ID" value="NML93006.1"/>
    <property type="molecule type" value="Genomic_DNA"/>
</dbReference>
<protein>
    <submittedName>
        <fullName evidence="2">Uncharacterized protein</fullName>
    </submittedName>
</protein>
<reference evidence="2 3" key="1">
    <citation type="submission" date="2020-04" db="EMBL/GenBank/DDBJ databases">
        <title>Novosphingobium sp. TW-4 isolated from soil.</title>
        <authorList>
            <person name="Dahal R.H."/>
            <person name="Chaudhary D.K."/>
        </authorList>
    </citation>
    <scope>NUCLEOTIDE SEQUENCE [LARGE SCALE GENOMIC DNA]</scope>
    <source>
        <strain evidence="2 3">TW-4</strain>
    </source>
</reference>
<keyword evidence="3" id="KW-1185">Reference proteome</keyword>
<dbReference type="Pfam" id="PF09694">
    <property type="entry name" value="Gcw_chp"/>
    <property type="match status" value="1"/>
</dbReference>
<organism evidence="2 3">
    <name type="scientific">Novosphingobium olei</name>
    <dbReference type="NCBI Taxonomy" id="2728851"/>
    <lineage>
        <taxon>Bacteria</taxon>
        <taxon>Pseudomonadati</taxon>
        <taxon>Pseudomonadota</taxon>
        <taxon>Alphaproteobacteria</taxon>
        <taxon>Sphingomonadales</taxon>
        <taxon>Sphingomonadaceae</taxon>
        <taxon>Novosphingobium</taxon>
    </lineage>
</organism>
<dbReference type="Proteomes" id="UP000583556">
    <property type="component" value="Unassembled WGS sequence"/>
</dbReference>
<accession>A0A7Y0G8F5</accession>
<comment type="caution">
    <text evidence="2">The sequence shown here is derived from an EMBL/GenBank/DDBJ whole genome shotgun (WGS) entry which is preliminary data.</text>
</comment>
<evidence type="ECO:0000313" key="2">
    <source>
        <dbReference type="EMBL" id="NML93006.1"/>
    </source>
</evidence>
<feature type="chain" id="PRO_5030965886" evidence="1">
    <location>
        <begin position="24"/>
        <end position="256"/>
    </location>
</feature>
<name>A0A7Y0G8F5_9SPHN</name>
<proteinExistence type="predicted"/>
<dbReference type="NCBIfam" id="TIGR02001">
    <property type="entry name" value="gcw_chp"/>
    <property type="match status" value="1"/>
</dbReference>
<dbReference type="AlphaFoldDB" id="A0A7Y0G8F5"/>
<evidence type="ECO:0000313" key="3">
    <source>
        <dbReference type="Proteomes" id="UP000583556"/>
    </source>
</evidence>